<organism evidence="1 2">
    <name type="scientific">Dermacentor silvarum</name>
    <name type="common">Tick</name>
    <dbReference type="NCBI Taxonomy" id="543639"/>
    <lineage>
        <taxon>Eukaryota</taxon>
        <taxon>Metazoa</taxon>
        <taxon>Ecdysozoa</taxon>
        <taxon>Arthropoda</taxon>
        <taxon>Chelicerata</taxon>
        <taxon>Arachnida</taxon>
        <taxon>Acari</taxon>
        <taxon>Parasitiformes</taxon>
        <taxon>Ixodida</taxon>
        <taxon>Ixodoidea</taxon>
        <taxon>Ixodidae</taxon>
        <taxon>Rhipicephalinae</taxon>
        <taxon>Dermacentor</taxon>
    </lineage>
</organism>
<name>A0ACB8E3K8_DERSI</name>
<keyword evidence="2" id="KW-1185">Reference proteome</keyword>
<evidence type="ECO:0000313" key="2">
    <source>
        <dbReference type="Proteomes" id="UP000821865"/>
    </source>
</evidence>
<comment type="caution">
    <text evidence="1">The sequence shown here is derived from an EMBL/GenBank/DDBJ whole genome shotgun (WGS) entry which is preliminary data.</text>
</comment>
<protein>
    <submittedName>
        <fullName evidence="1">Uncharacterized protein</fullName>
    </submittedName>
</protein>
<evidence type="ECO:0000313" key="1">
    <source>
        <dbReference type="EMBL" id="KAH7981205.1"/>
    </source>
</evidence>
<proteinExistence type="predicted"/>
<dbReference type="Proteomes" id="UP000821865">
    <property type="component" value="Chromosome 1"/>
</dbReference>
<reference evidence="1" key="1">
    <citation type="submission" date="2020-05" db="EMBL/GenBank/DDBJ databases">
        <title>Large-scale comparative analyses of tick genomes elucidate their genetic diversity and vector capacities.</title>
        <authorList>
            <person name="Jia N."/>
            <person name="Wang J."/>
            <person name="Shi W."/>
            <person name="Du L."/>
            <person name="Sun Y."/>
            <person name="Zhan W."/>
            <person name="Jiang J."/>
            <person name="Wang Q."/>
            <person name="Zhang B."/>
            <person name="Ji P."/>
            <person name="Sakyi L.B."/>
            <person name="Cui X."/>
            <person name="Yuan T."/>
            <person name="Jiang B."/>
            <person name="Yang W."/>
            <person name="Lam T.T.-Y."/>
            <person name="Chang Q."/>
            <person name="Ding S."/>
            <person name="Wang X."/>
            <person name="Zhu J."/>
            <person name="Ruan X."/>
            <person name="Zhao L."/>
            <person name="Wei J."/>
            <person name="Que T."/>
            <person name="Du C."/>
            <person name="Cheng J."/>
            <person name="Dai P."/>
            <person name="Han X."/>
            <person name="Huang E."/>
            <person name="Gao Y."/>
            <person name="Liu J."/>
            <person name="Shao H."/>
            <person name="Ye R."/>
            <person name="Li L."/>
            <person name="Wei W."/>
            <person name="Wang X."/>
            <person name="Wang C."/>
            <person name="Yang T."/>
            <person name="Huo Q."/>
            <person name="Li W."/>
            <person name="Guo W."/>
            <person name="Chen H."/>
            <person name="Zhou L."/>
            <person name="Ni X."/>
            <person name="Tian J."/>
            <person name="Zhou Y."/>
            <person name="Sheng Y."/>
            <person name="Liu T."/>
            <person name="Pan Y."/>
            <person name="Xia L."/>
            <person name="Li J."/>
            <person name="Zhao F."/>
            <person name="Cao W."/>
        </authorList>
    </citation>
    <scope>NUCLEOTIDE SEQUENCE</scope>
    <source>
        <strain evidence="1">Dsil-2018</strain>
    </source>
</reference>
<dbReference type="EMBL" id="CM023470">
    <property type="protein sequence ID" value="KAH7981205.1"/>
    <property type="molecule type" value="Genomic_DNA"/>
</dbReference>
<sequence length="228" mass="26925">MLASLMRVVSLKSAWLVERCSRFWSHAMYDNGFHQLLESYLRLAPRYTGLHRYTITKEMQEADERVHKLVFRTYLRLSTNKESKVNFMDKDKFADLIYENFVFDIAKLIDICVLFERGNHDLVCRMVEHIMKCQPKYNSDLKEIENTIFLAFDMAAQSIQSQDDKDSEAKPRRLDEGKAESSELCLMPFQKFLDCITQEKQKQAGKEIPYIESFFEVICNCLTEKHEM</sequence>
<gene>
    <name evidence="1" type="ORF">HPB49_022369</name>
</gene>
<accession>A0ACB8E3K8</accession>